<gene>
    <name evidence="1" type="ORF">JG687_00010878</name>
</gene>
<dbReference type="AlphaFoldDB" id="A0A8T1U8C3"/>
<sequence>MSTARHTAYACLVRAAVEVTRMVRSDWQIIWDPGLCLRTSIWTIVGSAAGR</sequence>
<dbReference type="Proteomes" id="UP000688947">
    <property type="component" value="Unassembled WGS sequence"/>
</dbReference>
<comment type="caution">
    <text evidence="1">The sequence shown here is derived from an EMBL/GenBank/DDBJ whole genome shotgun (WGS) entry which is preliminary data.</text>
</comment>
<protein>
    <submittedName>
        <fullName evidence="1">Uncharacterized protein</fullName>
    </submittedName>
</protein>
<name>A0A8T1U8C3_9STRA</name>
<dbReference type="EMBL" id="JAENGZ010000636">
    <property type="protein sequence ID" value="KAG6955950.1"/>
    <property type="molecule type" value="Genomic_DNA"/>
</dbReference>
<proteinExistence type="predicted"/>
<evidence type="ECO:0000313" key="2">
    <source>
        <dbReference type="Proteomes" id="UP000688947"/>
    </source>
</evidence>
<organism evidence="1 2">
    <name type="scientific">Phytophthora cactorum</name>
    <dbReference type="NCBI Taxonomy" id="29920"/>
    <lineage>
        <taxon>Eukaryota</taxon>
        <taxon>Sar</taxon>
        <taxon>Stramenopiles</taxon>
        <taxon>Oomycota</taxon>
        <taxon>Peronosporomycetes</taxon>
        <taxon>Peronosporales</taxon>
        <taxon>Peronosporaceae</taxon>
        <taxon>Phytophthora</taxon>
    </lineage>
</organism>
<accession>A0A8T1U8C3</accession>
<reference evidence="1" key="1">
    <citation type="submission" date="2021-01" db="EMBL/GenBank/DDBJ databases">
        <title>Phytophthora aleatoria, a newly-described species from Pinus radiata is distinct from Phytophthora cactorum isolates based on comparative genomics.</title>
        <authorList>
            <person name="Mcdougal R."/>
            <person name="Panda P."/>
            <person name="Williams N."/>
            <person name="Studholme D.J."/>
        </authorList>
    </citation>
    <scope>NUCLEOTIDE SEQUENCE</scope>
    <source>
        <strain evidence="1">NZFS 3830</strain>
    </source>
</reference>
<evidence type="ECO:0000313" key="1">
    <source>
        <dbReference type="EMBL" id="KAG6955950.1"/>
    </source>
</evidence>